<dbReference type="OrthoDB" id="20429at2"/>
<dbReference type="GO" id="GO:0016740">
    <property type="term" value="F:transferase activity"/>
    <property type="evidence" value="ECO:0007669"/>
    <property type="project" value="UniProtKB-KW"/>
</dbReference>
<dbReference type="AlphaFoldDB" id="A0A2Z3GZH2"/>
<dbReference type="Pfam" id="PF08843">
    <property type="entry name" value="AbiEii"/>
    <property type="match status" value="1"/>
</dbReference>
<keyword evidence="2" id="KW-1185">Reference proteome</keyword>
<accession>A0A2Z3GZH2</accession>
<name>A0A2Z3GZH2_9BACT</name>
<gene>
    <name evidence="1" type="ORF">C1280_20685</name>
</gene>
<dbReference type="Proteomes" id="UP000245802">
    <property type="component" value="Chromosome"/>
</dbReference>
<protein>
    <submittedName>
        <fullName evidence="1">Nucleotidyl transferase AbiEii/AbiGii toxin family protein</fullName>
    </submittedName>
</protein>
<dbReference type="RefSeq" id="WP_081471800.1">
    <property type="nucleotide sequence ID" value="NZ_CP025958.1"/>
</dbReference>
<sequence length="289" mass="31387">MAKQFRTAAAFKTALETHLRRHAIERGVPFSTVQLKFVIERLLARLFAGENPPWLLKGGFAMDLRFRPRARTTKDVDLSVSLITGGGDARSAGLRDRLQEALDVDLGDYLTFRLGTPKRELTNAPGGGAQFPCEAVLVGKTYAAFHIDVGVGDALIGTPERLVGEDLLEFVGVPPAAVLAIPKPQQFAEKVHAYTFPWVGRLNSRTKDLVDLVLLIERGAPAVAEIRAALVTTFTTRSTHPLPAALAPPPPSWKEDFVGMAAQAGISTTDYLEAFTLLERFWSTNALAG</sequence>
<keyword evidence="1" id="KW-0808">Transferase</keyword>
<evidence type="ECO:0000313" key="2">
    <source>
        <dbReference type="Proteomes" id="UP000245802"/>
    </source>
</evidence>
<reference evidence="1 2" key="1">
    <citation type="submission" date="2018-01" db="EMBL/GenBank/DDBJ databases">
        <title>G. obscuriglobus.</title>
        <authorList>
            <person name="Franke J."/>
            <person name="Blomberg W."/>
            <person name="Selmecki A."/>
        </authorList>
    </citation>
    <scope>NUCLEOTIDE SEQUENCE [LARGE SCALE GENOMIC DNA]</scope>
    <source>
        <strain evidence="1 2">DSM 5831</strain>
    </source>
</reference>
<dbReference type="InterPro" id="IPR014942">
    <property type="entry name" value="AbiEii"/>
</dbReference>
<dbReference type="KEGG" id="gog:C1280_20685"/>
<proteinExistence type="predicted"/>
<organism evidence="1 2">
    <name type="scientific">Gemmata obscuriglobus</name>
    <dbReference type="NCBI Taxonomy" id="114"/>
    <lineage>
        <taxon>Bacteria</taxon>
        <taxon>Pseudomonadati</taxon>
        <taxon>Planctomycetota</taxon>
        <taxon>Planctomycetia</taxon>
        <taxon>Gemmatales</taxon>
        <taxon>Gemmataceae</taxon>
        <taxon>Gemmata</taxon>
    </lineage>
</organism>
<evidence type="ECO:0000313" key="1">
    <source>
        <dbReference type="EMBL" id="AWM39163.1"/>
    </source>
</evidence>
<dbReference type="EMBL" id="CP025958">
    <property type="protein sequence ID" value="AWM39163.1"/>
    <property type="molecule type" value="Genomic_DNA"/>
</dbReference>